<name>A0A9P7G3J4_9AGAR</name>
<proteinExistence type="predicted"/>
<dbReference type="OrthoDB" id="3063780at2759"/>
<dbReference type="AlphaFoldDB" id="A0A9P7G3J4"/>
<evidence type="ECO:0000313" key="1">
    <source>
        <dbReference type="EMBL" id="KAG5641448.1"/>
    </source>
</evidence>
<keyword evidence="2" id="KW-1185">Reference proteome</keyword>
<accession>A0A9P7G3J4</accession>
<protein>
    <submittedName>
        <fullName evidence="1">Uncharacterized protein</fullName>
    </submittedName>
</protein>
<dbReference type="Proteomes" id="UP000775547">
    <property type="component" value="Unassembled WGS sequence"/>
</dbReference>
<comment type="caution">
    <text evidence="1">The sequence shown here is derived from an EMBL/GenBank/DDBJ whole genome shotgun (WGS) entry which is preliminary data.</text>
</comment>
<evidence type="ECO:0000313" key="2">
    <source>
        <dbReference type="Proteomes" id="UP000775547"/>
    </source>
</evidence>
<sequence length="369" mass="41744">MVESNGISLILAKAEPILPIDLSATAEFLTTLTKVERWVHLLPFLVRHTKDNMENRVRRLHESIVAVFEDLLSAAADYSLDLSMEREVPRSHGFRVRYPDGQPPSLLAMLQDLIHSCRNKSLFDLSANAFLELYIIADTFRRSRFMRGLTNRQPLELPLKDKIERLQRHLGDICQYDGLELLLKRVRQVGSIPFRWVGDEFARSGAVEISPTALCAVERQTGIHLDAEDLNILNSSVDRSLPHFTDSWEARRVNFHPRVHAELRIILYLSPSLINSSPSSSWTRDSDMTIPIGSNRPSCVCCQAWIRKFNGIHGLKWGPNNTYPGKLRVDWAYPGPVNGVSITAANATVEDEVGYNLDKSPLGFFGDRD</sequence>
<gene>
    <name evidence="1" type="ORF">DXG03_005209</name>
</gene>
<organism evidence="1 2">
    <name type="scientific">Asterophora parasitica</name>
    <dbReference type="NCBI Taxonomy" id="117018"/>
    <lineage>
        <taxon>Eukaryota</taxon>
        <taxon>Fungi</taxon>
        <taxon>Dikarya</taxon>
        <taxon>Basidiomycota</taxon>
        <taxon>Agaricomycotina</taxon>
        <taxon>Agaricomycetes</taxon>
        <taxon>Agaricomycetidae</taxon>
        <taxon>Agaricales</taxon>
        <taxon>Tricholomatineae</taxon>
        <taxon>Lyophyllaceae</taxon>
        <taxon>Asterophora</taxon>
    </lineage>
</organism>
<reference evidence="1" key="2">
    <citation type="submission" date="2021-10" db="EMBL/GenBank/DDBJ databases">
        <title>Phylogenomics reveals ancestral predisposition of the termite-cultivated fungus Termitomyces towards a domesticated lifestyle.</title>
        <authorList>
            <person name="Auxier B."/>
            <person name="Grum-Grzhimaylo A."/>
            <person name="Cardenas M.E."/>
            <person name="Lodge J.D."/>
            <person name="Laessoe T."/>
            <person name="Pedersen O."/>
            <person name="Smith M.E."/>
            <person name="Kuyper T.W."/>
            <person name="Franco-Molano E.A."/>
            <person name="Baroni T.J."/>
            <person name="Aanen D.K."/>
        </authorList>
    </citation>
    <scope>NUCLEOTIDE SEQUENCE</scope>
    <source>
        <strain evidence="1">AP01</strain>
        <tissue evidence="1">Mycelium</tissue>
    </source>
</reference>
<reference evidence="1" key="1">
    <citation type="submission" date="2020-07" db="EMBL/GenBank/DDBJ databases">
        <authorList>
            <person name="Nieuwenhuis M."/>
            <person name="Van De Peppel L.J.J."/>
        </authorList>
    </citation>
    <scope>NUCLEOTIDE SEQUENCE</scope>
    <source>
        <strain evidence="1">AP01</strain>
        <tissue evidence="1">Mycelium</tissue>
    </source>
</reference>
<dbReference type="EMBL" id="JABCKV010000309">
    <property type="protein sequence ID" value="KAG5641448.1"/>
    <property type="molecule type" value="Genomic_DNA"/>
</dbReference>